<name>A0A225UQQ6_9STRA</name>
<keyword evidence="4" id="KW-1185">Reference proteome</keyword>
<dbReference type="PROSITE" id="PS50878">
    <property type="entry name" value="RT_POL"/>
    <property type="match status" value="1"/>
</dbReference>
<dbReference type="InterPro" id="IPR043502">
    <property type="entry name" value="DNA/RNA_pol_sf"/>
</dbReference>
<feature type="domain" description="Reverse transcriptase" evidence="2">
    <location>
        <begin position="399"/>
        <end position="563"/>
    </location>
</feature>
<protein>
    <recommendedName>
        <fullName evidence="2">Reverse transcriptase domain-containing protein</fullName>
    </recommendedName>
</protein>
<feature type="non-terminal residue" evidence="3">
    <location>
        <position position="563"/>
    </location>
</feature>
<feature type="region of interest" description="Disordered" evidence="1">
    <location>
        <begin position="155"/>
        <end position="176"/>
    </location>
</feature>
<reference evidence="4" key="1">
    <citation type="submission" date="2017-03" db="EMBL/GenBank/DDBJ databases">
        <title>Phytopthora megakarya and P. palmivora, two closely related causual agents of cacao black pod achieved similar genome size and gene model numbers by different mechanisms.</title>
        <authorList>
            <person name="Ali S."/>
            <person name="Shao J."/>
            <person name="Larry D.J."/>
            <person name="Kronmiller B."/>
            <person name="Shen D."/>
            <person name="Strem M.D."/>
            <person name="Melnick R.L."/>
            <person name="Guiltinan M.J."/>
            <person name="Tyler B.M."/>
            <person name="Meinhardt L.W."/>
            <person name="Bailey B.A."/>
        </authorList>
    </citation>
    <scope>NUCLEOTIDE SEQUENCE [LARGE SCALE GENOMIC DNA]</scope>
    <source>
        <strain evidence="4">zdho120</strain>
    </source>
</reference>
<dbReference type="OrthoDB" id="420169at2759"/>
<dbReference type="CDD" id="cd01647">
    <property type="entry name" value="RT_LTR"/>
    <property type="match status" value="1"/>
</dbReference>
<dbReference type="Gene3D" id="3.10.10.10">
    <property type="entry name" value="HIV Type 1 Reverse Transcriptase, subunit A, domain 1"/>
    <property type="match status" value="1"/>
</dbReference>
<organism evidence="3 4">
    <name type="scientific">Phytophthora megakarya</name>
    <dbReference type="NCBI Taxonomy" id="4795"/>
    <lineage>
        <taxon>Eukaryota</taxon>
        <taxon>Sar</taxon>
        <taxon>Stramenopiles</taxon>
        <taxon>Oomycota</taxon>
        <taxon>Peronosporomycetes</taxon>
        <taxon>Peronosporales</taxon>
        <taxon>Peronosporaceae</taxon>
        <taxon>Phytophthora</taxon>
    </lineage>
</organism>
<dbReference type="PANTHER" id="PTHR33064">
    <property type="entry name" value="POL PROTEIN"/>
    <property type="match status" value="1"/>
</dbReference>
<dbReference type="InterPro" id="IPR051320">
    <property type="entry name" value="Viral_Replic_Matur_Polypro"/>
</dbReference>
<dbReference type="Proteomes" id="UP000198211">
    <property type="component" value="Unassembled WGS sequence"/>
</dbReference>
<dbReference type="AlphaFoldDB" id="A0A225UQQ6"/>
<dbReference type="EMBL" id="NBNE01014291">
    <property type="protein sequence ID" value="OWY94489.1"/>
    <property type="molecule type" value="Genomic_DNA"/>
</dbReference>
<evidence type="ECO:0000259" key="2">
    <source>
        <dbReference type="PROSITE" id="PS50878"/>
    </source>
</evidence>
<dbReference type="SUPFAM" id="SSF56672">
    <property type="entry name" value="DNA/RNA polymerases"/>
    <property type="match status" value="1"/>
</dbReference>
<dbReference type="Pfam" id="PF00078">
    <property type="entry name" value="RVT_1"/>
    <property type="match status" value="1"/>
</dbReference>
<proteinExistence type="predicted"/>
<dbReference type="Gene3D" id="3.30.70.270">
    <property type="match status" value="1"/>
</dbReference>
<dbReference type="InterPro" id="IPR000477">
    <property type="entry name" value="RT_dom"/>
</dbReference>
<accession>A0A225UQQ6</accession>
<gene>
    <name evidence="3" type="ORF">PHMEG_00035758</name>
</gene>
<evidence type="ECO:0000256" key="1">
    <source>
        <dbReference type="SAM" id="MobiDB-lite"/>
    </source>
</evidence>
<evidence type="ECO:0000313" key="4">
    <source>
        <dbReference type="Proteomes" id="UP000198211"/>
    </source>
</evidence>
<evidence type="ECO:0000313" key="3">
    <source>
        <dbReference type="EMBL" id="OWY94489.1"/>
    </source>
</evidence>
<dbReference type="InterPro" id="IPR043128">
    <property type="entry name" value="Rev_trsase/Diguanyl_cyclase"/>
</dbReference>
<feature type="compositionally biased region" description="Gly residues" evidence="1">
    <location>
        <begin position="99"/>
        <end position="108"/>
    </location>
</feature>
<dbReference type="PANTHER" id="PTHR33064:SF37">
    <property type="entry name" value="RIBONUCLEASE H"/>
    <property type="match status" value="1"/>
</dbReference>
<comment type="caution">
    <text evidence="3">The sequence shown here is derived from an EMBL/GenBank/DDBJ whole genome shotgun (WGS) entry which is preliminary data.</text>
</comment>
<feature type="region of interest" description="Disordered" evidence="1">
    <location>
        <begin position="83"/>
        <end position="136"/>
    </location>
</feature>
<sequence length="563" mass="62909">MEFDRIVDEQGIMIWVGRGAVNGAAGRQRMQTRCKLLVANLFPAVLRVDIERLVAVTHQQAKHDDVALYELIVLRAKNQQHYHSMQAELKRSEAPKGKLSGGQTGQGKSGAKQQPSNISGGKDDRSKGAKATSAPPRTGCLICKGSHWAKDCPNATEQQKHEVQHAVRNKKSRGDERAKTVRSVRAGEGRRVCINGVLDMPFCPDTGADSNIISRVLIEELQDIGDVVLQPQDPPTCGSETAAGPLHLAGVPCLVMDGNEDKFLLGRQTMQDIGIDIDRLFEQLSGGNSISDAEEDEIMNETPQLTFTVDKKQIDEYLNKMLNAAKEAGFEPPLLGALRALVFEFADVWRINIGADPPADVEPLKVRLRDGAEPYRSGTRKYPELQRAFLRDFVRELERNGLVRRNNSSRWACPALPVKKPYSDEYRCTIDYRPTNKCTVPVAGATPNLAAVTQSVKDAYGFGLFDLFKGFWQLPLHTESQELFSFVTEDGVFTPTRVPQGASDSAMHFQLQMQECFREMLYHSLLVWIDDLLLFVKSAEEYICKLRELFVVLRDRRLKLNAK</sequence>